<name>A0A1I7XZ14_9BILA</name>
<keyword evidence="1" id="KW-1185">Reference proteome</keyword>
<dbReference type="WBParaSite" id="L893_g10921.t1">
    <property type="protein sequence ID" value="L893_g10921.t1"/>
    <property type="gene ID" value="L893_g10921"/>
</dbReference>
<dbReference type="AlphaFoldDB" id="A0A1I7XZ14"/>
<organism evidence="1 2">
    <name type="scientific">Steinernema glaseri</name>
    <dbReference type="NCBI Taxonomy" id="37863"/>
    <lineage>
        <taxon>Eukaryota</taxon>
        <taxon>Metazoa</taxon>
        <taxon>Ecdysozoa</taxon>
        <taxon>Nematoda</taxon>
        <taxon>Chromadorea</taxon>
        <taxon>Rhabditida</taxon>
        <taxon>Tylenchina</taxon>
        <taxon>Panagrolaimomorpha</taxon>
        <taxon>Strongyloidoidea</taxon>
        <taxon>Steinernematidae</taxon>
        <taxon>Steinernema</taxon>
    </lineage>
</organism>
<sequence length="20" mass="2355">MVRPFHFLVTKVNLHQSAET</sequence>
<dbReference type="Proteomes" id="UP000095287">
    <property type="component" value="Unplaced"/>
</dbReference>
<evidence type="ECO:0000313" key="2">
    <source>
        <dbReference type="WBParaSite" id="L893_g10921.t1"/>
    </source>
</evidence>
<accession>A0A1I7XZ14</accession>
<evidence type="ECO:0000313" key="1">
    <source>
        <dbReference type="Proteomes" id="UP000095287"/>
    </source>
</evidence>
<reference evidence="2" key="1">
    <citation type="submission" date="2016-11" db="UniProtKB">
        <authorList>
            <consortium name="WormBaseParasite"/>
        </authorList>
    </citation>
    <scope>IDENTIFICATION</scope>
</reference>
<proteinExistence type="predicted"/>
<protein>
    <submittedName>
        <fullName evidence="2">Uncharacterized protein</fullName>
    </submittedName>
</protein>